<dbReference type="PANTHER" id="PTHR13618">
    <property type="entry name" value="LEUCINE ZIPPER CONTAINING TRANSCRIPTION FACTOR LZF1"/>
    <property type="match status" value="1"/>
</dbReference>
<sequence>MSTPAQTSQDQLKCILTLTGDSITQADLTLKLHKHPNVVYHTNIGPDHPWRLQQIQDSANYIQEALAALSILPVEEENTSYSTVDEVLTDLDHLLERINKARSCLAVPRKRTIDGLMNSKNMKSLTPALPGDLAVSFYLQGHKLIFAVYHLTQAGGSVKFETLQSESPVSWLNDCLVLLSLALQKSQQLRDKVAVFLQYPELNSTISSYGS</sequence>
<gene>
    <name evidence="2" type="primary">EOG090X0AKT</name>
</gene>
<organism evidence="2">
    <name type="scientific">Lynceus sp. MCZ IZ 141354</name>
    <dbReference type="NCBI Taxonomy" id="1930659"/>
    <lineage>
        <taxon>Eukaryota</taxon>
        <taxon>Metazoa</taxon>
        <taxon>Ecdysozoa</taxon>
        <taxon>Arthropoda</taxon>
        <taxon>Crustacea</taxon>
        <taxon>Branchiopoda</taxon>
        <taxon>Diplostraca</taxon>
        <taxon>Laevicaudata</taxon>
        <taxon>Lynceidae</taxon>
        <taxon>Lynceus</taxon>
    </lineage>
</organism>
<dbReference type="PANTHER" id="PTHR13618:SF1">
    <property type="entry name" value="PROTEIN ROGDI HOMOLOG"/>
    <property type="match status" value="1"/>
</dbReference>
<protein>
    <submittedName>
        <fullName evidence="2">EOG090X0AKT</fullName>
    </submittedName>
</protein>
<evidence type="ECO:0000313" key="2">
    <source>
        <dbReference type="EMBL" id="CAG4645705.1"/>
    </source>
</evidence>
<dbReference type="AlphaFoldDB" id="A0A9N6WW03"/>
<proteinExistence type="inferred from homology"/>
<dbReference type="GO" id="GO:0043291">
    <property type="term" value="C:RAVE complex"/>
    <property type="evidence" value="ECO:0007669"/>
    <property type="project" value="TreeGrafter"/>
</dbReference>
<name>A0A9N6WW03_9CRUS</name>
<accession>A0A9N6WW03</accession>
<comment type="similarity">
    <text evidence="1">Belongs to the rogdi family.</text>
</comment>
<evidence type="ECO:0000256" key="1">
    <source>
        <dbReference type="ARBA" id="ARBA00005535"/>
    </source>
</evidence>
<dbReference type="EMBL" id="OC989050">
    <property type="protein sequence ID" value="CAG4645705.1"/>
    <property type="molecule type" value="Genomic_DNA"/>
</dbReference>
<dbReference type="Pfam" id="PF10259">
    <property type="entry name" value="Rogdi_lz"/>
    <property type="match status" value="1"/>
</dbReference>
<dbReference type="InterPro" id="IPR028241">
    <property type="entry name" value="RAVE2/Rogdi"/>
</dbReference>
<reference evidence="2" key="1">
    <citation type="submission" date="2021-04" db="EMBL/GenBank/DDBJ databases">
        <authorList>
            <person name="Cornetti L."/>
        </authorList>
    </citation>
    <scope>NUCLEOTIDE SEQUENCE</scope>
</reference>